<dbReference type="EMBL" id="RAQU01000044">
    <property type="protein sequence ID" value="RKK04417.1"/>
    <property type="molecule type" value="Genomic_DNA"/>
</dbReference>
<dbReference type="GO" id="GO:0005737">
    <property type="term" value="C:cytoplasm"/>
    <property type="evidence" value="ECO:0007669"/>
    <property type="project" value="TreeGrafter"/>
</dbReference>
<dbReference type="InterPro" id="IPR011059">
    <property type="entry name" value="Metal-dep_hydrolase_composite"/>
</dbReference>
<gene>
    <name evidence="2" type="ORF">D6Z83_09600</name>
    <name evidence="3" type="ORF">EBE87_20970</name>
</gene>
<dbReference type="PANTHER" id="PTHR43668">
    <property type="entry name" value="ALLANTOINASE"/>
    <property type="match status" value="1"/>
</dbReference>
<dbReference type="Pfam" id="PF07969">
    <property type="entry name" value="Amidohydro_3"/>
    <property type="match status" value="1"/>
</dbReference>
<dbReference type="Proteomes" id="UP000274097">
    <property type="component" value="Unassembled WGS sequence"/>
</dbReference>
<proteinExistence type="predicted"/>
<dbReference type="EMBL" id="RFLX01000021">
    <property type="protein sequence ID" value="RMI19337.1"/>
    <property type="molecule type" value="Genomic_DNA"/>
</dbReference>
<dbReference type="SUPFAM" id="SSF51556">
    <property type="entry name" value="Metallo-dependent hydrolases"/>
    <property type="match status" value="1"/>
</dbReference>
<dbReference type="InterPro" id="IPR050138">
    <property type="entry name" value="DHOase/Allantoinase_Hydrolase"/>
</dbReference>
<dbReference type="GO" id="GO:0004038">
    <property type="term" value="F:allantoinase activity"/>
    <property type="evidence" value="ECO:0007669"/>
    <property type="project" value="TreeGrafter"/>
</dbReference>
<evidence type="ECO:0000259" key="1">
    <source>
        <dbReference type="Pfam" id="PF07969"/>
    </source>
</evidence>
<dbReference type="GO" id="GO:0016811">
    <property type="term" value="F:hydrolase activity, acting on carbon-nitrogen (but not peptide) bonds, in linear amides"/>
    <property type="evidence" value="ECO:0007669"/>
    <property type="project" value="InterPro"/>
</dbReference>
<name>A0A3A9JAT6_9PROT</name>
<dbReference type="InterPro" id="IPR013108">
    <property type="entry name" value="Amidohydro_3"/>
</dbReference>
<dbReference type="NCBIfam" id="NF006560">
    <property type="entry name" value="PRK09061.1"/>
    <property type="match status" value="1"/>
</dbReference>
<evidence type="ECO:0000313" key="4">
    <source>
        <dbReference type="Proteomes" id="UP000274097"/>
    </source>
</evidence>
<comment type="caution">
    <text evidence="2">The sequence shown here is derived from an EMBL/GenBank/DDBJ whole genome shotgun (WGS) entry which is preliminary data.</text>
</comment>
<dbReference type="OrthoDB" id="9766983at2"/>
<keyword evidence="4" id="KW-1185">Reference proteome</keyword>
<dbReference type="InParanoid" id="A0A3A9JAT6"/>
<protein>
    <recommendedName>
        <fullName evidence="1">Amidohydrolase 3 domain-containing protein</fullName>
    </recommendedName>
</protein>
<dbReference type="Gene3D" id="2.30.40.10">
    <property type="entry name" value="Urease, subunit C, domain 1"/>
    <property type="match status" value="1"/>
</dbReference>
<evidence type="ECO:0000313" key="2">
    <source>
        <dbReference type="EMBL" id="RKK04417.1"/>
    </source>
</evidence>
<dbReference type="GO" id="GO:0006145">
    <property type="term" value="P:purine nucleobase catabolic process"/>
    <property type="evidence" value="ECO:0007669"/>
    <property type="project" value="TreeGrafter"/>
</dbReference>
<sequence length="491" mass="53189">MHDIILRNGRLLDPETGLDAIGDVAIRDGRIVATGQVEGAAAREIDASGLCIAPGFIDLHGHGQSVPADRMQAFDGVTTSLELEVGVLPVDAWYEKQVQSGRVLNYGTAVAWVSARIAAMTGMQPEPELGFMGRATRQRRWMDEVATDAEVAEVLHRVREGLDQGGIGIGLPSAYAPGTGVKEMSLVCSLAAERGVPTYTHIAYMSNVDPKSSIEAYTRLIGYAGSTGAHMHICHFNSTSLLDVERSAELVRKAQDLGLKITVEAYPYGSGSTVLGAAFFTDPAFPERTGRDYGAVQMVSTGHRFTSREELVAAQEETPASLVLFHFLDVDVQPRHQELLDVSILYPGGAIASDAMPWTLPDASVYTGDAWPLPEEASSHPRSSGTFTRFLRQYVLDRKTMPLLDGIAKCTLIPARILEESTPQMRRKGRLQPGCDADIVVFDAATLRDRADFRTMNRAAEGMRHVLVNGVPIIADGVLDTAPRPGLPVRR</sequence>
<dbReference type="SUPFAM" id="SSF51338">
    <property type="entry name" value="Composite domain of metallo-dependent hydrolases"/>
    <property type="match status" value="1"/>
</dbReference>
<evidence type="ECO:0000313" key="5">
    <source>
        <dbReference type="Proteomes" id="UP000278036"/>
    </source>
</evidence>
<evidence type="ECO:0000313" key="3">
    <source>
        <dbReference type="EMBL" id="RMI19337.1"/>
    </source>
</evidence>
<dbReference type="InterPro" id="IPR023100">
    <property type="entry name" value="D-aminoacylase_insert_dom_sf"/>
</dbReference>
<dbReference type="Gene3D" id="3.30.1490.130">
    <property type="entry name" value="D-aminoacylase. Domain 3"/>
    <property type="match status" value="1"/>
</dbReference>
<dbReference type="RefSeq" id="WP_120638098.1">
    <property type="nucleotide sequence ID" value="NZ_RAQU01000044.1"/>
</dbReference>
<dbReference type="AlphaFoldDB" id="A0A3A9JAT6"/>
<accession>A0A3A9JAT6</accession>
<feature type="domain" description="Amidohydrolase 3" evidence="1">
    <location>
        <begin position="241"/>
        <end position="473"/>
    </location>
</feature>
<dbReference type="PANTHER" id="PTHR43668:SF2">
    <property type="entry name" value="ALLANTOINASE"/>
    <property type="match status" value="1"/>
</dbReference>
<reference evidence="2 5" key="1">
    <citation type="submission" date="2018-09" db="EMBL/GenBank/DDBJ databases">
        <title>Roseomonas sp. nov., isolated from feces of Tibetan antelopes in the Qinghai-Tibet plateau, China.</title>
        <authorList>
            <person name="Tian Z."/>
        </authorList>
    </citation>
    <scope>NUCLEOTIDE SEQUENCE [LARGE SCALE GENOMIC DNA]</scope>
    <source>
        <strain evidence="3 4">Z23</strain>
        <strain evidence="2 5">Z24</strain>
    </source>
</reference>
<dbReference type="Proteomes" id="UP000278036">
    <property type="component" value="Unassembled WGS sequence"/>
</dbReference>
<organism evidence="2 5">
    <name type="scientific">Teichococcus wenyumeiae</name>
    <dbReference type="NCBI Taxonomy" id="2478470"/>
    <lineage>
        <taxon>Bacteria</taxon>
        <taxon>Pseudomonadati</taxon>
        <taxon>Pseudomonadota</taxon>
        <taxon>Alphaproteobacteria</taxon>
        <taxon>Acetobacterales</taxon>
        <taxon>Roseomonadaceae</taxon>
        <taxon>Roseomonas</taxon>
    </lineage>
</organism>
<dbReference type="InterPro" id="IPR032466">
    <property type="entry name" value="Metal_Hydrolase"/>
</dbReference>
<dbReference type="Gene3D" id="3.20.20.140">
    <property type="entry name" value="Metal-dependent hydrolases"/>
    <property type="match status" value="1"/>
</dbReference>